<name>A0ACB9HR71_9ASTR</name>
<organism evidence="1 2">
    <name type="scientific">Smallanthus sonchifolius</name>
    <dbReference type="NCBI Taxonomy" id="185202"/>
    <lineage>
        <taxon>Eukaryota</taxon>
        <taxon>Viridiplantae</taxon>
        <taxon>Streptophyta</taxon>
        <taxon>Embryophyta</taxon>
        <taxon>Tracheophyta</taxon>
        <taxon>Spermatophyta</taxon>
        <taxon>Magnoliopsida</taxon>
        <taxon>eudicotyledons</taxon>
        <taxon>Gunneridae</taxon>
        <taxon>Pentapetalae</taxon>
        <taxon>asterids</taxon>
        <taxon>campanulids</taxon>
        <taxon>Asterales</taxon>
        <taxon>Asteraceae</taxon>
        <taxon>Asteroideae</taxon>
        <taxon>Heliantheae alliance</taxon>
        <taxon>Millerieae</taxon>
        <taxon>Smallanthus</taxon>
    </lineage>
</organism>
<accession>A0ACB9HR71</accession>
<dbReference type="Proteomes" id="UP001056120">
    <property type="component" value="Linkage Group LG11"/>
</dbReference>
<comment type="caution">
    <text evidence="1">The sequence shown here is derived from an EMBL/GenBank/DDBJ whole genome shotgun (WGS) entry which is preliminary data.</text>
</comment>
<evidence type="ECO:0000313" key="1">
    <source>
        <dbReference type="EMBL" id="KAI3798214.1"/>
    </source>
</evidence>
<evidence type="ECO:0000313" key="2">
    <source>
        <dbReference type="Proteomes" id="UP001056120"/>
    </source>
</evidence>
<gene>
    <name evidence="1" type="ORF">L1987_33485</name>
</gene>
<reference evidence="1 2" key="2">
    <citation type="journal article" date="2022" name="Mol. Ecol. Resour.">
        <title>The genomes of chicory, endive, great burdock and yacon provide insights into Asteraceae paleo-polyploidization history and plant inulin production.</title>
        <authorList>
            <person name="Fan W."/>
            <person name="Wang S."/>
            <person name="Wang H."/>
            <person name="Wang A."/>
            <person name="Jiang F."/>
            <person name="Liu H."/>
            <person name="Zhao H."/>
            <person name="Xu D."/>
            <person name="Zhang Y."/>
        </authorList>
    </citation>
    <scope>NUCLEOTIDE SEQUENCE [LARGE SCALE GENOMIC DNA]</scope>
    <source>
        <strain evidence="2">cv. Yunnan</strain>
        <tissue evidence="1">Leaves</tissue>
    </source>
</reference>
<keyword evidence="2" id="KW-1185">Reference proteome</keyword>
<sequence>MLKIHDIVYATTSNHRFVNCLLFAGGLPPSLTQARYESGVFSNNHHLIPPSSYARNESESPPDLVSDGNLKNGYQAVNLFPNCKSAYYFRPYKMAPLQGRFVEIGRVKNSNGFFKIGGFVGSEEVEVDVDDDDIVVQDCEV</sequence>
<proteinExistence type="predicted"/>
<reference evidence="2" key="1">
    <citation type="journal article" date="2022" name="Mol. Ecol. Resour.">
        <title>The genomes of chicory, endive, great burdock and yacon provide insights into Asteraceae palaeo-polyploidization history and plant inulin production.</title>
        <authorList>
            <person name="Fan W."/>
            <person name="Wang S."/>
            <person name="Wang H."/>
            <person name="Wang A."/>
            <person name="Jiang F."/>
            <person name="Liu H."/>
            <person name="Zhao H."/>
            <person name="Xu D."/>
            <person name="Zhang Y."/>
        </authorList>
    </citation>
    <scope>NUCLEOTIDE SEQUENCE [LARGE SCALE GENOMIC DNA]</scope>
    <source>
        <strain evidence="2">cv. Yunnan</strain>
    </source>
</reference>
<protein>
    <submittedName>
        <fullName evidence="1">Uncharacterized protein</fullName>
    </submittedName>
</protein>
<dbReference type="EMBL" id="CM042028">
    <property type="protein sequence ID" value="KAI3798214.1"/>
    <property type="molecule type" value="Genomic_DNA"/>
</dbReference>